<dbReference type="Gene3D" id="2.130.10.10">
    <property type="entry name" value="YVTN repeat-like/Quinoprotein amine dehydrogenase"/>
    <property type="match status" value="1"/>
</dbReference>
<dbReference type="SUPFAM" id="SSF110296">
    <property type="entry name" value="Oligoxyloglucan reducing end-specific cellobiohydrolase"/>
    <property type="match status" value="1"/>
</dbReference>
<sequence>MQVVNDSVNPPPSQPYIALDTANAPHIVWVENASVYYSNNTAGIWSPAVHVNNTTNATSLLLNIDSNNTKHLVFLANRTVYYTNTTGGNWSVPIRVDNSTNVSQVSRSSDHNDYLYLAWAENGTTLYYSNNTGGFWSQKKIVHSGGTAISDPSIGTDYYSGTSHIVWADAGNIYYSNNAGGSWSTPPQLLGSDGYAPSIAVDADGNIHVIWGEDNVLYYYGYVLNYPTRPYIVIHNSTVWNYDIEEVNHNDAMIGSIALGDSGTDAIYKEFDIDTTVEGKSYLSIYTKGNNGNIDIYVKDRWIRSAFVPANATGFVWYNITLPPGVWERGINELRINGSSINNTYWYANSTDGVNDWYCDNGTMCSLDYTWMIRLYATEYRGTQRTGDFSETLTSYISSHNASGGNYNITFIVHSDTEGKVKLSRLRVYYYIRGNETQVVQKRIITNGVPQYNSVTATRLVTIQYTDIPNSTEARNYAETRIPDASMAPAPIIDLWNIVEVRLELWYK</sequence>
<gene>
    <name evidence="1" type="ORF">CKJHOKLD_00027</name>
</gene>
<dbReference type="InterPro" id="IPR015943">
    <property type="entry name" value="WD40/YVTN_repeat-like_dom_sf"/>
</dbReference>
<evidence type="ECO:0000313" key="1">
    <source>
        <dbReference type="EMBL" id="QNO50406.1"/>
    </source>
</evidence>
<reference evidence="1" key="1">
    <citation type="submission" date="2020-06" db="EMBL/GenBank/DDBJ databases">
        <title>Unique genomic features of the anaerobic methanotrophic archaea.</title>
        <authorList>
            <person name="Chadwick G.L."/>
            <person name="Skennerton C.T."/>
            <person name="Laso-Perez R."/>
            <person name="Leu A.O."/>
            <person name="Speth D.R."/>
            <person name="Yu H."/>
            <person name="Morgan-Lang C."/>
            <person name="Hatzenpichler R."/>
            <person name="Goudeau D."/>
            <person name="Malmstrom R."/>
            <person name="Brazelton W.J."/>
            <person name="Woyke T."/>
            <person name="Hallam S.J."/>
            <person name="Tyson G.W."/>
            <person name="Wegener G."/>
            <person name="Boetius A."/>
            <person name="Orphan V."/>
        </authorList>
    </citation>
    <scope>NUCLEOTIDE SEQUENCE</scope>
</reference>
<name>A0A7G9YQX2_9EURY</name>
<organism evidence="1">
    <name type="scientific">Candidatus Methanogaster sp. ANME-2c ERB4</name>
    <dbReference type="NCBI Taxonomy" id="2759911"/>
    <lineage>
        <taxon>Archaea</taxon>
        <taxon>Methanobacteriati</taxon>
        <taxon>Methanobacteriota</taxon>
        <taxon>Stenosarchaea group</taxon>
        <taxon>Methanomicrobia</taxon>
        <taxon>Methanosarcinales</taxon>
        <taxon>ANME-2 cluster</taxon>
        <taxon>Candidatus Methanogasteraceae</taxon>
        <taxon>Candidatus Methanogaster</taxon>
    </lineage>
</organism>
<proteinExistence type="predicted"/>
<dbReference type="CDD" id="cd15482">
    <property type="entry name" value="Sialidase_non-viral"/>
    <property type="match status" value="1"/>
</dbReference>
<dbReference type="AlphaFoldDB" id="A0A7G9YQX2"/>
<protein>
    <submittedName>
        <fullName evidence="1">Uncharacterized protein</fullName>
    </submittedName>
</protein>
<accession>A0A7G9YQX2</accession>
<dbReference type="EMBL" id="MT631434">
    <property type="protein sequence ID" value="QNO50406.1"/>
    <property type="molecule type" value="Genomic_DNA"/>
</dbReference>